<reference evidence="1" key="1">
    <citation type="submission" date="2019-08" db="EMBL/GenBank/DDBJ databases">
        <authorList>
            <person name="Kucharzyk K."/>
            <person name="Murdoch R.W."/>
            <person name="Higgins S."/>
            <person name="Loffler F."/>
        </authorList>
    </citation>
    <scope>NUCLEOTIDE SEQUENCE</scope>
</reference>
<accession>A0A645H1G2</accession>
<dbReference type="EMBL" id="VSSQ01080504">
    <property type="protein sequence ID" value="MPN29693.1"/>
    <property type="molecule type" value="Genomic_DNA"/>
</dbReference>
<dbReference type="AlphaFoldDB" id="A0A645H1G2"/>
<organism evidence="1">
    <name type="scientific">bioreactor metagenome</name>
    <dbReference type="NCBI Taxonomy" id="1076179"/>
    <lineage>
        <taxon>unclassified sequences</taxon>
        <taxon>metagenomes</taxon>
        <taxon>ecological metagenomes</taxon>
    </lineage>
</organism>
<sequence>MRFTVGKIVITEIEEGMRHAAVEILQAERRIRMNVAVNFGMFFHGSKHRLIAQRATAEQATDVLLLRGQTGANLFNQRPVERMQIQALFFHAGQQYRFQRRLFSTAGKL</sequence>
<protein>
    <submittedName>
        <fullName evidence="1">Uncharacterized protein</fullName>
    </submittedName>
</protein>
<name>A0A645H1G2_9ZZZZ</name>
<comment type="caution">
    <text evidence="1">The sequence shown here is derived from an EMBL/GenBank/DDBJ whole genome shotgun (WGS) entry which is preliminary data.</text>
</comment>
<evidence type="ECO:0000313" key="1">
    <source>
        <dbReference type="EMBL" id="MPN29693.1"/>
    </source>
</evidence>
<gene>
    <name evidence="1" type="ORF">SDC9_177146</name>
</gene>
<proteinExistence type="predicted"/>